<evidence type="ECO:0000256" key="3">
    <source>
        <dbReference type="ARBA" id="ARBA00022723"/>
    </source>
</evidence>
<sequence>MTQSVEVLIQATAIPSYSHPGDAGADLTSTEALTLSPGERRLVGTGVSIALPDGFAAFVVPRSGLAAKHGITIVNSPGTVDAGYRGEIKVALLNTDSTVPYDIGVGDRIAQLIVMPVSRAVFIPVDTLPGSDRGAGGFGSTGYSTSLPAEGPAASESLGENA</sequence>
<dbReference type="CDD" id="cd07557">
    <property type="entry name" value="trimeric_dUTPase"/>
    <property type="match status" value="1"/>
</dbReference>
<dbReference type="InterPro" id="IPR033704">
    <property type="entry name" value="dUTPase_trimeric"/>
</dbReference>
<dbReference type="PANTHER" id="PTHR11241:SF0">
    <property type="entry name" value="DEOXYURIDINE 5'-TRIPHOSPHATE NUCLEOTIDOHYDROLASE"/>
    <property type="match status" value="1"/>
</dbReference>
<dbReference type="EMBL" id="FUYG01000002">
    <property type="protein sequence ID" value="SKA85344.1"/>
    <property type="molecule type" value="Genomic_DNA"/>
</dbReference>
<evidence type="ECO:0000256" key="9">
    <source>
        <dbReference type="SAM" id="MobiDB-lite"/>
    </source>
</evidence>
<feature type="region of interest" description="Disordered" evidence="9">
    <location>
        <begin position="137"/>
        <end position="162"/>
    </location>
</feature>
<evidence type="ECO:0000256" key="5">
    <source>
        <dbReference type="ARBA" id="ARBA00022842"/>
    </source>
</evidence>
<comment type="cofactor">
    <cofactor evidence="1 8">
        <name>Mg(2+)</name>
        <dbReference type="ChEBI" id="CHEBI:18420"/>
    </cofactor>
</comment>
<feature type="binding site" evidence="8">
    <location>
        <position position="75"/>
    </location>
    <ligand>
        <name>substrate</name>
    </ligand>
</feature>
<evidence type="ECO:0000256" key="4">
    <source>
        <dbReference type="ARBA" id="ARBA00022801"/>
    </source>
</evidence>
<dbReference type="InterPro" id="IPR029054">
    <property type="entry name" value="dUTPase-like"/>
</dbReference>
<dbReference type="PANTHER" id="PTHR11241">
    <property type="entry name" value="DEOXYURIDINE 5'-TRIPHOSPHATE NUCLEOTIDOHYDROLASE"/>
    <property type="match status" value="1"/>
</dbReference>
<dbReference type="NCBIfam" id="TIGR00576">
    <property type="entry name" value="dut"/>
    <property type="match status" value="1"/>
</dbReference>
<feature type="binding site" evidence="8">
    <location>
        <begin position="62"/>
        <end position="64"/>
    </location>
    <ligand>
        <name>substrate</name>
    </ligand>
</feature>
<comment type="catalytic activity">
    <reaction evidence="7 8">
        <text>dUTP + H2O = dUMP + diphosphate + H(+)</text>
        <dbReference type="Rhea" id="RHEA:10248"/>
        <dbReference type="ChEBI" id="CHEBI:15377"/>
        <dbReference type="ChEBI" id="CHEBI:15378"/>
        <dbReference type="ChEBI" id="CHEBI:33019"/>
        <dbReference type="ChEBI" id="CHEBI:61555"/>
        <dbReference type="ChEBI" id="CHEBI:246422"/>
        <dbReference type="EC" id="3.6.1.23"/>
    </reaction>
</comment>
<dbReference type="AlphaFoldDB" id="A0A1T4X6T4"/>
<proteinExistence type="inferred from homology"/>
<reference evidence="12" key="1">
    <citation type="submission" date="2017-02" db="EMBL/GenBank/DDBJ databases">
        <authorList>
            <person name="Varghese N."/>
            <person name="Submissions S."/>
        </authorList>
    </citation>
    <scope>NUCLEOTIDE SEQUENCE [LARGE SCALE GENOMIC DNA]</scope>
    <source>
        <strain evidence="12">VKM Ac-2052</strain>
    </source>
</reference>
<dbReference type="InterPro" id="IPR036157">
    <property type="entry name" value="dUTPase-like_sf"/>
</dbReference>
<evidence type="ECO:0000313" key="11">
    <source>
        <dbReference type="EMBL" id="SKA85344.1"/>
    </source>
</evidence>
<dbReference type="UniPathway" id="UPA00610">
    <property type="reaction ID" value="UER00666"/>
</dbReference>
<feature type="binding site" evidence="8">
    <location>
        <begin position="79"/>
        <end position="81"/>
    </location>
    <ligand>
        <name>substrate</name>
    </ligand>
</feature>
<gene>
    <name evidence="8" type="primary">dut</name>
    <name evidence="11" type="ORF">SAMN06295879_0740</name>
</gene>
<comment type="pathway">
    <text evidence="8">Pyrimidine metabolism; dUMP biosynthesis; dUMP from dCTP (dUTP route): step 2/2.</text>
</comment>
<organism evidence="11 12">
    <name type="scientific">Agreia bicolorata</name>
    <dbReference type="NCBI Taxonomy" id="110935"/>
    <lineage>
        <taxon>Bacteria</taxon>
        <taxon>Bacillati</taxon>
        <taxon>Actinomycetota</taxon>
        <taxon>Actinomycetes</taxon>
        <taxon>Micrococcales</taxon>
        <taxon>Microbacteriaceae</taxon>
        <taxon>Agreia</taxon>
    </lineage>
</organism>
<keyword evidence="3 8" id="KW-0479">Metal-binding</keyword>
<keyword evidence="5 8" id="KW-0460">Magnesium</keyword>
<comment type="caution">
    <text evidence="8">Lacks conserved residue(s) required for the propagation of feature annotation.</text>
</comment>
<dbReference type="HAMAP" id="MF_00116">
    <property type="entry name" value="dUTPase_bact"/>
    <property type="match status" value="1"/>
</dbReference>
<evidence type="ECO:0000256" key="8">
    <source>
        <dbReference type="HAMAP-Rule" id="MF_00116"/>
    </source>
</evidence>
<evidence type="ECO:0000259" key="10">
    <source>
        <dbReference type="Pfam" id="PF00692"/>
    </source>
</evidence>
<name>A0A1T4X6T4_9MICO</name>
<evidence type="ECO:0000256" key="2">
    <source>
        <dbReference type="ARBA" id="ARBA00006581"/>
    </source>
</evidence>
<comment type="function">
    <text evidence="8">This enzyme is involved in nucleotide metabolism: it produces dUMP, the immediate precursor of thymidine nucleotides and it decreases the intracellular concentration of dUTP so that uracil cannot be incorporated into DNA.</text>
</comment>
<dbReference type="GO" id="GO:0046081">
    <property type="term" value="P:dUTP catabolic process"/>
    <property type="evidence" value="ECO:0007669"/>
    <property type="project" value="InterPro"/>
</dbReference>
<evidence type="ECO:0000256" key="6">
    <source>
        <dbReference type="ARBA" id="ARBA00023080"/>
    </source>
</evidence>
<dbReference type="GO" id="GO:0006226">
    <property type="term" value="P:dUMP biosynthetic process"/>
    <property type="evidence" value="ECO:0007669"/>
    <property type="project" value="UniProtKB-UniRule"/>
</dbReference>
<accession>A0A1T4X6T4</accession>
<dbReference type="NCBIfam" id="NF001862">
    <property type="entry name" value="PRK00601.1"/>
    <property type="match status" value="1"/>
</dbReference>
<evidence type="ECO:0000256" key="1">
    <source>
        <dbReference type="ARBA" id="ARBA00001946"/>
    </source>
</evidence>
<keyword evidence="4 8" id="KW-0378">Hydrolase</keyword>
<keyword evidence="6 8" id="KW-0546">Nucleotide metabolism</keyword>
<evidence type="ECO:0000313" key="12">
    <source>
        <dbReference type="Proteomes" id="UP000189735"/>
    </source>
</evidence>
<dbReference type="GO" id="GO:0004170">
    <property type="term" value="F:dUTP diphosphatase activity"/>
    <property type="evidence" value="ECO:0007669"/>
    <property type="project" value="UniProtKB-UniRule"/>
</dbReference>
<dbReference type="EC" id="3.6.1.23" evidence="8"/>
<dbReference type="Proteomes" id="UP000189735">
    <property type="component" value="Unassembled WGS sequence"/>
</dbReference>
<dbReference type="InterPro" id="IPR008181">
    <property type="entry name" value="dUTPase"/>
</dbReference>
<comment type="similarity">
    <text evidence="2 8">Belongs to the dUTPase family.</text>
</comment>
<dbReference type="SUPFAM" id="SSF51283">
    <property type="entry name" value="dUTPase-like"/>
    <property type="match status" value="1"/>
</dbReference>
<dbReference type="Gene3D" id="2.70.40.10">
    <property type="match status" value="1"/>
</dbReference>
<feature type="domain" description="dUTPase-like" evidence="10">
    <location>
        <begin position="13"/>
        <end position="142"/>
    </location>
</feature>
<protein>
    <recommendedName>
        <fullName evidence="8">Deoxyuridine 5'-triphosphate nucleotidohydrolase</fullName>
        <shortName evidence="8">dUTPase</shortName>
        <ecNumber evidence="8">3.6.1.23</ecNumber>
    </recommendedName>
    <alternativeName>
        <fullName evidence="8">dUTP pyrophosphatase</fullName>
    </alternativeName>
</protein>
<dbReference type="GO" id="GO:0000287">
    <property type="term" value="F:magnesium ion binding"/>
    <property type="evidence" value="ECO:0007669"/>
    <property type="project" value="UniProtKB-UniRule"/>
</dbReference>
<evidence type="ECO:0000256" key="7">
    <source>
        <dbReference type="ARBA" id="ARBA00047686"/>
    </source>
</evidence>
<dbReference type="FunFam" id="2.70.40.10:FF:000008">
    <property type="entry name" value="Deoxyuridine 5'-triphosphate nucleotidohydrolase"/>
    <property type="match status" value="1"/>
</dbReference>
<dbReference type="Pfam" id="PF00692">
    <property type="entry name" value="dUTPase"/>
    <property type="match status" value="1"/>
</dbReference>